<proteinExistence type="predicted"/>
<evidence type="ECO:0000313" key="1">
    <source>
        <dbReference type="EMBL" id="MDW8549539.1"/>
    </source>
</evidence>
<comment type="caution">
    <text evidence="1">The sequence shown here is derived from an EMBL/GenBank/DDBJ whole genome shotgun (WGS) entry which is preliminary data.</text>
</comment>
<sequence length="194" mass="22503">MKTNVKKMLWETEEGCYVYIDSNVLLDDLKFNKGNQYLMEISGIGIVRMVPYSINKEKGHLVYDCLTNKDLYNVSLDRILSIKEIISYPLQHSPAKHFDEIENKYSEELIYNIDNLLSVIEDNAVDISENEYLDEPLCEEAIYRKASQMASMLRIAKKEIDHFSNIVIDVNKLRKAIYPGENIASRYSNKYCPA</sequence>
<protein>
    <recommendedName>
        <fullName evidence="3">PIN domain-containing protein</fullName>
    </recommendedName>
</protein>
<keyword evidence="2" id="KW-1185">Reference proteome</keyword>
<reference evidence="1 2" key="1">
    <citation type="submission" date="2023-11" db="EMBL/GenBank/DDBJ databases">
        <title>First isolation, identification, and characterization of non-pathogenic Epilithonimonas ginsengisoli isolated from diseased farmed rainbow trout (Oncorhynchus mykiss) in Chile.</title>
        <authorList>
            <person name="Miranda C.D."/>
            <person name="Irgang R."/>
            <person name="Concha C."/>
            <person name="Rojas R."/>
            <person name="Avendano R."/>
        </authorList>
    </citation>
    <scope>NUCLEOTIDE SEQUENCE [LARGE SCALE GENOMIC DNA]</scope>
    <source>
        <strain evidence="1 2">FP99</strain>
    </source>
</reference>
<accession>A0ABU4JIM7</accession>
<name>A0ABU4JIM7_9FLAO</name>
<dbReference type="EMBL" id="JAMXLT020000019">
    <property type="protein sequence ID" value="MDW8549539.1"/>
    <property type="molecule type" value="Genomic_DNA"/>
</dbReference>
<dbReference type="RefSeq" id="WP_063969307.1">
    <property type="nucleotide sequence ID" value="NZ_JAMXLT020000019.1"/>
</dbReference>
<evidence type="ECO:0008006" key="3">
    <source>
        <dbReference type="Google" id="ProtNLM"/>
    </source>
</evidence>
<gene>
    <name evidence="1" type="ORF">NG800_011505</name>
</gene>
<organism evidence="1 2">
    <name type="scientific">Epilithonimonas ginsengisoli</name>
    <dbReference type="NCBI Taxonomy" id="1245592"/>
    <lineage>
        <taxon>Bacteria</taxon>
        <taxon>Pseudomonadati</taxon>
        <taxon>Bacteroidota</taxon>
        <taxon>Flavobacteriia</taxon>
        <taxon>Flavobacteriales</taxon>
        <taxon>Weeksellaceae</taxon>
        <taxon>Chryseobacterium group</taxon>
        <taxon>Epilithonimonas</taxon>
    </lineage>
</organism>
<dbReference type="Proteomes" id="UP001204439">
    <property type="component" value="Unassembled WGS sequence"/>
</dbReference>
<evidence type="ECO:0000313" key="2">
    <source>
        <dbReference type="Proteomes" id="UP001204439"/>
    </source>
</evidence>